<comment type="caution">
    <text evidence="1">The sequence shown here is derived from an EMBL/GenBank/DDBJ whole genome shotgun (WGS) entry which is preliminary data.</text>
</comment>
<evidence type="ECO:0000313" key="2">
    <source>
        <dbReference type="Proteomes" id="UP000054653"/>
    </source>
</evidence>
<keyword evidence="2" id="KW-1185">Reference proteome</keyword>
<protein>
    <submittedName>
        <fullName evidence="1">Uncharacterized protein</fullName>
    </submittedName>
</protein>
<proteinExistence type="predicted"/>
<dbReference type="AlphaFoldDB" id="A0A0V0YPZ8"/>
<name>A0A0V0YPZ8_TRIBR</name>
<organism evidence="1 2">
    <name type="scientific">Trichinella britovi</name>
    <name type="common">Parasitic roundworm</name>
    <dbReference type="NCBI Taxonomy" id="45882"/>
    <lineage>
        <taxon>Eukaryota</taxon>
        <taxon>Metazoa</taxon>
        <taxon>Ecdysozoa</taxon>
        <taxon>Nematoda</taxon>
        <taxon>Enoplea</taxon>
        <taxon>Dorylaimia</taxon>
        <taxon>Trichinellida</taxon>
        <taxon>Trichinellidae</taxon>
        <taxon>Trichinella</taxon>
    </lineage>
</organism>
<dbReference type="EMBL" id="JYDI01007741">
    <property type="protein sequence ID" value="KRY02257.1"/>
    <property type="molecule type" value="Genomic_DNA"/>
</dbReference>
<dbReference type="Proteomes" id="UP000054653">
    <property type="component" value="Unassembled WGS sequence"/>
</dbReference>
<gene>
    <name evidence="1" type="ORF">T03_8844</name>
</gene>
<accession>A0A0V0YPZ8</accession>
<evidence type="ECO:0000313" key="1">
    <source>
        <dbReference type="EMBL" id="KRY02257.1"/>
    </source>
</evidence>
<reference evidence="1 2" key="1">
    <citation type="submission" date="2015-01" db="EMBL/GenBank/DDBJ databases">
        <title>Evolution of Trichinella species and genotypes.</title>
        <authorList>
            <person name="Korhonen P.K."/>
            <person name="Edoardo P."/>
            <person name="Giuseppe L.R."/>
            <person name="Gasser R.B."/>
        </authorList>
    </citation>
    <scope>NUCLEOTIDE SEQUENCE [LARGE SCALE GENOMIC DNA]</scope>
    <source>
        <strain evidence="1">ISS120</strain>
    </source>
</reference>
<sequence>MHFICSKLYRNPLGRAVEIISSISEAAAYSCNR</sequence>